<comment type="caution">
    <text evidence="1">The sequence shown here is derived from an EMBL/GenBank/DDBJ whole genome shotgun (WGS) entry which is preliminary data.</text>
</comment>
<name>A0A8J6U1F5_9FLAO</name>
<protein>
    <submittedName>
        <fullName evidence="1">Uncharacterized protein</fullName>
    </submittedName>
</protein>
<dbReference type="RefSeq" id="WP_216713251.1">
    <property type="nucleotide sequence ID" value="NZ_JACVEL010000001.1"/>
</dbReference>
<dbReference type="InterPro" id="IPR045538">
    <property type="entry name" value="CIS_TMP"/>
</dbReference>
<dbReference type="AlphaFoldDB" id="A0A8J6U1F5"/>
<evidence type="ECO:0000313" key="1">
    <source>
        <dbReference type="EMBL" id="MBC9811035.1"/>
    </source>
</evidence>
<reference evidence="1" key="1">
    <citation type="submission" date="2020-09" db="EMBL/GenBank/DDBJ databases">
        <title>Taishania pollutisoli gen. nov., sp. nov., Isolated from Tetrabromobisphenol A-Contaminated Soil.</title>
        <authorList>
            <person name="Chen Q."/>
        </authorList>
    </citation>
    <scope>NUCLEOTIDE SEQUENCE</scope>
    <source>
        <strain evidence="1">CZZ-1</strain>
    </source>
</reference>
<accession>A0A8J6U1F5</accession>
<keyword evidence="2" id="KW-1185">Reference proteome</keyword>
<proteinExistence type="predicted"/>
<organism evidence="1 2">
    <name type="scientific">Taishania pollutisoli</name>
    <dbReference type="NCBI Taxonomy" id="2766479"/>
    <lineage>
        <taxon>Bacteria</taxon>
        <taxon>Pseudomonadati</taxon>
        <taxon>Bacteroidota</taxon>
        <taxon>Flavobacteriia</taxon>
        <taxon>Flavobacteriales</taxon>
        <taxon>Crocinitomicaceae</taxon>
        <taxon>Taishania</taxon>
    </lineage>
</organism>
<dbReference type="Pfam" id="PF19268">
    <property type="entry name" value="CIS_TMP"/>
    <property type="match status" value="2"/>
</dbReference>
<dbReference type="EMBL" id="JACVEL010000001">
    <property type="protein sequence ID" value="MBC9811035.1"/>
    <property type="molecule type" value="Genomic_DNA"/>
</dbReference>
<dbReference type="Proteomes" id="UP000652681">
    <property type="component" value="Unassembled WGS sequence"/>
</dbReference>
<gene>
    <name evidence="1" type="ORF">H9Y05_00970</name>
</gene>
<sequence length="960" mass="112448">MNQVQKIALNFSGEDESFFRSLYADWDHYWTTRLERATERVLEKYNDATLLVELDVLDLELGAIREADFETRFLPAYEEQLENALLKQLYGRETTVVRKKKVQKSKSELLFYFLLHGSFPWNADSRRTDLNTLFLEVAATESNALRTFLQTYGHYTSLQQRLVFQFDETVLREGVRLVAPGESHFILSYITFVQSKHQQLRSPQISRTPHYQAVWQVVYAYLLTNRSYFFNKKSFLEQTIRQLANRYLITYPVLLQLLLLNNQQGATIPNELLKLLRMLKKEEAHSIRGDSNWKKWIPILVAAERMSPEFLPEERTLLVKLLRSDRNYLLLRLLRESQILKLVETVAPQHHPFVKTYAKELDQQKEQGMLQGKAGGEFRLVKWQIIFPILLQNTGAGFNRHQFVERVLRKVAGHYNLKLVDLLYYLMTDTTIAVTDRKLAHIFSELYLRLKAKKEIRKSTSASSIPDIIRALSKKQELSFEVRNEWLAVLKNEAGRNKLLQQLSEKEHRQLIRILYQAESPFILSYATAIEQQKNKGLLQGKTSGNFSTLKWQFIHAVILEPHQQVFNKRYFVEQVLRKMAAHHNLKTEELIAFFYTETNQNGITLPFELINLLKMLYQEMIQKQQHNNQQQVIPEISEETPDKIAERTATERLLIHYFGDDKQLAVWIRRLAQHTDFVRFAEPLLQIEAELRQFISTQLKQTIDKRQLLLILLRMSGNYASLNKAAILHKIIAFLFNQLTDKQQQDLFQDHLEKLALRNDLLKKSLVLSTDSEEKILTGETEKREEEFLSEGEEQPLSFISNAGLILLAPFLPQLFRMLQLTENGAFKNRDAKIRAIFLMQYAVFKTTEFPEYELQLNKLLTGFKTGIPLPRSVELTEQEMKTADGMLQGVVQHWNKVKTIDGLREGFLQREGKLDDTGEIIELIVETKAFDMLLDAVPWNFRTTKFSWMEKTIHVKWR</sequence>
<evidence type="ECO:0000313" key="2">
    <source>
        <dbReference type="Proteomes" id="UP000652681"/>
    </source>
</evidence>